<protein>
    <submittedName>
        <fullName evidence="2">Uncharacterized protein</fullName>
    </submittedName>
</protein>
<feature type="compositionally biased region" description="Polar residues" evidence="1">
    <location>
        <begin position="188"/>
        <end position="198"/>
    </location>
</feature>
<sequence length="198" mass="22443">MPIIAFRYPNIFSELTYSKWEYLEKDDTDSRLLEAKDPRFDFRHLWLYRFGMIDAIEGRRASSPIRKGAVSWRAIREISSSNAVTSRRRKGLQLNESEMKISSVEGVRYRSPAVRAARILSSNTKALHYDCFVRTRWLYPAAISAIAGWYHGVAESLASCHSSVKGKRRDPPSTPGDTDGDRRIETGPLSSSGLRTNA</sequence>
<evidence type="ECO:0000313" key="3">
    <source>
        <dbReference type="Proteomes" id="UP001607302"/>
    </source>
</evidence>
<comment type="caution">
    <text evidence="2">The sequence shown here is derived from an EMBL/GenBank/DDBJ whole genome shotgun (WGS) entry which is preliminary data.</text>
</comment>
<dbReference type="Proteomes" id="UP001607302">
    <property type="component" value="Unassembled WGS sequence"/>
</dbReference>
<dbReference type="AlphaFoldDB" id="A0ABD2B8J6"/>
<organism evidence="2 3">
    <name type="scientific">Vespula squamosa</name>
    <name type="common">Southern yellow jacket</name>
    <name type="synonym">Wasp</name>
    <dbReference type="NCBI Taxonomy" id="30214"/>
    <lineage>
        <taxon>Eukaryota</taxon>
        <taxon>Metazoa</taxon>
        <taxon>Ecdysozoa</taxon>
        <taxon>Arthropoda</taxon>
        <taxon>Hexapoda</taxon>
        <taxon>Insecta</taxon>
        <taxon>Pterygota</taxon>
        <taxon>Neoptera</taxon>
        <taxon>Endopterygota</taxon>
        <taxon>Hymenoptera</taxon>
        <taxon>Apocrita</taxon>
        <taxon>Aculeata</taxon>
        <taxon>Vespoidea</taxon>
        <taxon>Vespidae</taxon>
        <taxon>Vespinae</taxon>
        <taxon>Vespula</taxon>
    </lineage>
</organism>
<evidence type="ECO:0000256" key="1">
    <source>
        <dbReference type="SAM" id="MobiDB-lite"/>
    </source>
</evidence>
<feature type="region of interest" description="Disordered" evidence="1">
    <location>
        <begin position="161"/>
        <end position="198"/>
    </location>
</feature>
<accession>A0ABD2B8J6</accession>
<dbReference type="EMBL" id="JAUDFV010000132">
    <property type="protein sequence ID" value="KAL2729046.1"/>
    <property type="molecule type" value="Genomic_DNA"/>
</dbReference>
<evidence type="ECO:0000313" key="2">
    <source>
        <dbReference type="EMBL" id="KAL2729046.1"/>
    </source>
</evidence>
<keyword evidence="3" id="KW-1185">Reference proteome</keyword>
<gene>
    <name evidence="2" type="ORF">V1478_006678</name>
</gene>
<reference evidence="2 3" key="1">
    <citation type="journal article" date="2024" name="Ann. Entomol. Soc. Am.">
        <title>Genomic analyses of the southern and eastern yellowjacket wasps (Hymenoptera: Vespidae) reveal evolutionary signatures of social life.</title>
        <authorList>
            <person name="Catto M.A."/>
            <person name="Caine P.B."/>
            <person name="Orr S.E."/>
            <person name="Hunt B.G."/>
            <person name="Goodisman M.A.D."/>
        </authorList>
    </citation>
    <scope>NUCLEOTIDE SEQUENCE [LARGE SCALE GENOMIC DNA]</scope>
    <source>
        <strain evidence="2">233</strain>
        <tissue evidence="2">Head and thorax</tissue>
    </source>
</reference>
<name>A0ABD2B8J6_VESSQ</name>
<proteinExistence type="predicted"/>